<evidence type="ECO:0000256" key="1">
    <source>
        <dbReference type="ARBA" id="ARBA00005523"/>
    </source>
</evidence>
<accession>A0ABR8P145</accession>
<comment type="similarity">
    <text evidence="1">Belongs to the cytochrome b562 family.</text>
</comment>
<dbReference type="Pfam" id="PF07361">
    <property type="entry name" value="Cytochrom_B562"/>
    <property type="match status" value="1"/>
</dbReference>
<dbReference type="InterPro" id="IPR009155">
    <property type="entry name" value="Cyt_b562"/>
</dbReference>
<dbReference type="RefSeq" id="WP_191595401.1">
    <property type="nucleotide sequence ID" value="NZ_JACYFC010000004.1"/>
</dbReference>
<evidence type="ECO:0000313" key="5">
    <source>
        <dbReference type="Proteomes" id="UP000604161"/>
    </source>
</evidence>
<dbReference type="EMBL" id="JACYFC010000004">
    <property type="protein sequence ID" value="MBD5772016.1"/>
    <property type="molecule type" value="Genomic_DNA"/>
</dbReference>
<organism evidence="4 5">
    <name type="scientific">Marinomonas colpomeniae</name>
    <dbReference type="NCBI Taxonomy" id="2774408"/>
    <lineage>
        <taxon>Bacteria</taxon>
        <taxon>Pseudomonadati</taxon>
        <taxon>Pseudomonadota</taxon>
        <taxon>Gammaproteobacteria</taxon>
        <taxon>Oceanospirillales</taxon>
        <taxon>Oceanospirillaceae</taxon>
        <taxon>Marinomonas</taxon>
    </lineage>
</organism>
<reference evidence="4 5" key="1">
    <citation type="submission" date="2020-09" db="EMBL/GenBank/DDBJ databases">
        <title>Marinomonas sp. nov., isolated from the cysticercosis algae of Qingdao, China.</title>
        <authorList>
            <person name="Sun X."/>
        </authorList>
    </citation>
    <scope>NUCLEOTIDE SEQUENCE [LARGE SCALE GENOMIC DNA]</scope>
    <source>
        <strain evidence="4 5">SM2066</strain>
    </source>
</reference>
<protein>
    <recommendedName>
        <fullName evidence="6">Cytochrome b562</fullName>
    </recommendedName>
</protein>
<name>A0ABR8P145_9GAMM</name>
<feature type="signal peptide" evidence="3">
    <location>
        <begin position="1"/>
        <end position="21"/>
    </location>
</feature>
<evidence type="ECO:0008006" key="6">
    <source>
        <dbReference type="Google" id="ProtNLM"/>
    </source>
</evidence>
<evidence type="ECO:0000256" key="2">
    <source>
        <dbReference type="ARBA" id="ARBA00022729"/>
    </source>
</evidence>
<dbReference type="Gene3D" id="1.20.120.10">
    <property type="entry name" value="Cytochrome c/b562"/>
    <property type="match status" value="1"/>
</dbReference>
<dbReference type="SUPFAM" id="SSF47175">
    <property type="entry name" value="Cytochromes"/>
    <property type="match status" value="1"/>
</dbReference>
<gene>
    <name evidence="4" type="ORF">IF202_13295</name>
</gene>
<feature type="chain" id="PRO_5045326888" description="Cytochrome b562" evidence="3">
    <location>
        <begin position="22"/>
        <end position="143"/>
    </location>
</feature>
<keyword evidence="5" id="KW-1185">Reference proteome</keyword>
<evidence type="ECO:0000256" key="3">
    <source>
        <dbReference type="SAM" id="SignalP"/>
    </source>
</evidence>
<dbReference type="Proteomes" id="UP000604161">
    <property type="component" value="Unassembled WGS sequence"/>
</dbReference>
<dbReference type="InterPro" id="IPR010980">
    <property type="entry name" value="Cyt_c/b562"/>
</dbReference>
<keyword evidence="2 3" id="KW-0732">Signal</keyword>
<proteinExistence type="inferred from homology"/>
<evidence type="ECO:0000313" key="4">
    <source>
        <dbReference type="EMBL" id="MBD5772016.1"/>
    </source>
</evidence>
<comment type="caution">
    <text evidence="4">The sequence shown here is derived from an EMBL/GenBank/DDBJ whole genome shotgun (WGS) entry which is preliminary data.</text>
</comment>
<sequence length="143" mass="16123">MNKKFLAAAILSFTMSSGVFAHGHCDETELHGYMMNIKDELKLMSGDVKSGDNESAAIRVQTLISYFEKSSEVTPNKFMSEHYEGEQLKLQTAAYEKSIKKMIDTLSRLKMALIEDNTEEVKKIFGEIGTQRNTGHQTFKSNC</sequence>